<comment type="caution">
    <text evidence="2">The sequence shown here is derived from an EMBL/GenBank/DDBJ whole genome shotgun (WGS) entry which is preliminary data.</text>
</comment>
<evidence type="ECO:0000313" key="3">
    <source>
        <dbReference type="Proteomes" id="UP001279734"/>
    </source>
</evidence>
<keyword evidence="1" id="KW-0812">Transmembrane</keyword>
<accession>A0AAD3SV74</accession>
<proteinExistence type="predicted"/>
<evidence type="ECO:0000256" key="1">
    <source>
        <dbReference type="SAM" id="Phobius"/>
    </source>
</evidence>
<keyword evidence="1" id="KW-0472">Membrane</keyword>
<feature type="transmembrane region" description="Helical" evidence="1">
    <location>
        <begin position="42"/>
        <end position="61"/>
    </location>
</feature>
<keyword evidence="3" id="KW-1185">Reference proteome</keyword>
<protein>
    <submittedName>
        <fullName evidence="2">Uncharacterized protein</fullName>
    </submittedName>
</protein>
<reference evidence="2" key="1">
    <citation type="submission" date="2023-05" db="EMBL/GenBank/DDBJ databases">
        <title>Nepenthes gracilis genome sequencing.</title>
        <authorList>
            <person name="Fukushima K."/>
        </authorList>
    </citation>
    <scope>NUCLEOTIDE SEQUENCE</scope>
    <source>
        <strain evidence="2">SING2019-196</strain>
    </source>
</reference>
<dbReference type="AlphaFoldDB" id="A0AAD3SV74"/>
<sequence length="103" mass="11427">MHCLLTSELHMAWTDAGPMLGMGEDSRFAACGISDGLRITDAVLLVYYIRLAWFAVAAMQYQLDAVTGSLYLVAMLGSGLWIKIIELAIDFEFSLLFFLLLES</sequence>
<dbReference type="Proteomes" id="UP001279734">
    <property type="component" value="Unassembled WGS sequence"/>
</dbReference>
<gene>
    <name evidence="2" type="ORF">Nepgr_020341</name>
</gene>
<keyword evidence="1" id="KW-1133">Transmembrane helix</keyword>
<name>A0AAD3SV74_NEPGR</name>
<evidence type="ECO:0000313" key="2">
    <source>
        <dbReference type="EMBL" id="GMH18500.1"/>
    </source>
</evidence>
<dbReference type="EMBL" id="BSYO01000019">
    <property type="protein sequence ID" value="GMH18500.1"/>
    <property type="molecule type" value="Genomic_DNA"/>
</dbReference>
<organism evidence="2 3">
    <name type="scientific">Nepenthes gracilis</name>
    <name type="common">Slender pitcher plant</name>
    <dbReference type="NCBI Taxonomy" id="150966"/>
    <lineage>
        <taxon>Eukaryota</taxon>
        <taxon>Viridiplantae</taxon>
        <taxon>Streptophyta</taxon>
        <taxon>Embryophyta</taxon>
        <taxon>Tracheophyta</taxon>
        <taxon>Spermatophyta</taxon>
        <taxon>Magnoliopsida</taxon>
        <taxon>eudicotyledons</taxon>
        <taxon>Gunneridae</taxon>
        <taxon>Pentapetalae</taxon>
        <taxon>Caryophyllales</taxon>
        <taxon>Nepenthaceae</taxon>
        <taxon>Nepenthes</taxon>
    </lineage>
</organism>